<feature type="domain" description="Glycosyltransferase 2-like" evidence="13">
    <location>
        <begin position="127"/>
        <end position="310"/>
    </location>
</feature>
<keyword evidence="7" id="KW-0812">Transmembrane</keyword>
<dbReference type="EMBL" id="CAACVS010000339">
    <property type="protein sequence ID" value="VEU41291.1"/>
    <property type="molecule type" value="Genomic_DNA"/>
</dbReference>
<dbReference type="PANTHER" id="PTHR10859:SF91">
    <property type="entry name" value="DOLICHYL-PHOSPHATE BETA-GLUCOSYLTRANSFERASE"/>
    <property type="match status" value="1"/>
</dbReference>
<evidence type="ECO:0000256" key="6">
    <source>
        <dbReference type="ARBA" id="ARBA00022679"/>
    </source>
</evidence>
<dbReference type="GO" id="GO:0005789">
    <property type="term" value="C:endoplasmic reticulum membrane"/>
    <property type="evidence" value="ECO:0007669"/>
    <property type="project" value="UniProtKB-SubCell"/>
</dbReference>
<protein>
    <recommendedName>
        <fullName evidence="4">dolichyl-phosphate beta-glucosyltransferase</fullName>
        <ecNumber evidence="4">2.4.1.117</ecNumber>
    </recommendedName>
</protein>
<evidence type="ECO:0000256" key="5">
    <source>
        <dbReference type="ARBA" id="ARBA00022676"/>
    </source>
</evidence>
<gene>
    <name evidence="14" type="ORF">PSNMU_V1.4_AUG-EV-PASAV3_0082030</name>
</gene>
<evidence type="ECO:0000256" key="12">
    <source>
        <dbReference type="ARBA" id="ARBA00045097"/>
    </source>
</evidence>
<keyword evidence="11" id="KW-0472">Membrane</keyword>
<evidence type="ECO:0000256" key="10">
    <source>
        <dbReference type="ARBA" id="ARBA00022989"/>
    </source>
</evidence>
<dbReference type="Pfam" id="PF00535">
    <property type="entry name" value="Glycos_transf_2"/>
    <property type="match status" value="1"/>
</dbReference>
<dbReference type="Gene3D" id="3.90.550.10">
    <property type="entry name" value="Spore Coat Polysaccharide Biosynthesis Protein SpsA, Chain A"/>
    <property type="match status" value="1"/>
</dbReference>
<evidence type="ECO:0000313" key="14">
    <source>
        <dbReference type="EMBL" id="VEU41291.1"/>
    </source>
</evidence>
<comment type="subcellular location">
    <subcellularLocation>
        <location evidence="1">Endoplasmic reticulum membrane</location>
        <topology evidence="1">Single-pass membrane protein</topology>
    </subcellularLocation>
</comment>
<evidence type="ECO:0000256" key="4">
    <source>
        <dbReference type="ARBA" id="ARBA00012583"/>
    </source>
</evidence>
<name>A0A448ZH26_9STRA</name>
<dbReference type="InterPro" id="IPR029044">
    <property type="entry name" value="Nucleotide-diphossugar_trans"/>
</dbReference>
<organism evidence="14 15">
    <name type="scientific">Pseudo-nitzschia multistriata</name>
    <dbReference type="NCBI Taxonomy" id="183589"/>
    <lineage>
        <taxon>Eukaryota</taxon>
        <taxon>Sar</taxon>
        <taxon>Stramenopiles</taxon>
        <taxon>Ochrophyta</taxon>
        <taxon>Bacillariophyta</taxon>
        <taxon>Bacillariophyceae</taxon>
        <taxon>Bacillariophycidae</taxon>
        <taxon>Bacillariales</taxon>
        <taxon>Bacillariaceae</taxon>
        <taxon>Pseudo-nitzschia</taxon>
    </lineage>
</organism>
<proteinExistence type="inferred from homology"/>
<evidence type="ECO:0000256" key="7">
    <source>
        <dbReference type="ARBA" id="ARBA00022692"/>
    </source>
</evidence>
<dbReference type="CDD" id="cd04188">
    <property type="entry name" value="DPG_synthase"/>
    <property type="match status" value="1"/>
</dbReference>
<keyword evidence="9" id="KW-0735">Signal-anchor</keyword>
<dbReference type="AlphaFoldDB" id="A0A448ZH26"/>
<dbReference type="InterPro" id="IPR001173">
    <property type="entry name" value="Glyco_trans_2-like"/>
</dbReference>
<evidence type="ECO:0000256" key="2">
    <source>
        <dbReference type="ARBA" id="ARBA00004922"/>
    </source>
</evidence>
<evidence type="ECO:0000256" key="11">
    <source>
        <dbReference type="ARBA" id="ARBA00023136"/>
    </source>
</evidence>
<evidence type="ECO:0000256" key="9">
    <source>
        <dbReference type="ARBA" id="ARBA00022968"/>
    </source>
</evidence>
<comment type="pathway">
    <text evidence="2">Protein modification; protein glycosylation.</text>
</comment>
<evidence type="ECO:0000313" key="15">
    <source>
        <dbReference type="Proteomes" id="UP000291116"/>
    </source>
</evidence>
<dbReference type="GO" id="GO:0006487">
    <property type="term" value="P:protein N-linked glycosylation"/>
    <property type="evidence" value="ECO:0007669"/>
    <property type="project" value="TreeGrafter"/>
</dbReference>
<dbReference type="InterPro" id="IPR035518">
    <property type="entry name" value="DPG_synthase"/>
</dbReference>
<dbReference type="Proteomes" id="UP000291116">
    <property type="component" value="Unassembled WGS sequence"/>
</dbReference>
<reference evidence="14 15" key="1">
    <citation type="submission" date="2019-01" db="EMBL/GenBank/DDBJ databases">
        <authorList>
            <person name="Ferrante I. M."/>
        </authorList>
    </citation>
    <scope>NUCLEOTIDE SEQUENCE [LARGE SCALE GENOMIC DNA]</scope>
    <source>
        <strain evidence="14 15">B856</strain>
    </source>
</reference>
<dbReference type="EC" id="2.4.1.117" evidence="4"/>
<evidence type="ECO:0000259" key="13">
    <source>
        <dbReference type="Pfam" id="PF00535"/>
    </source>
</evidence>
<accession>A0A448ZH26</accession>
<evidence type="ECO:0000256" key="3">
    <source>
        <dbReference type="ARBA" id="ARBA00006739"/>
    </source>
</evidence>
<keyword evidence="6" id="KW-0808">Transferase</keyword>
<evidence type="ECO:0000256" key="8">
    <source>
        <dbReference type="ARBA" id="ARBA00022824"/>
    </source>
</evidence>
<keyword evidence="5" id="KW-0328">Glycosyltransferase</keyword>
<dbReference type="GO" id="GO:0004581">
    <property type="term" value="F:dolichyl-phosphate beta-glucosyltransferase activity"/>
    <property type="evidence" value="ECO:0007669"/>
    <property type="project" value="UniProtKB-EC"/>
</dbReference>
<comment type="similarity">
    <text evidence="3">Belongs to the glycosyltransferase 2 family.</text>
</comment>
<keyword evidence="8" id="KW-0256">Endoplasmic reticulum</keyword>
<keyword evidence="10" id="KW-1133">Transmembrane helix</keyword>
<dbReference type="SUPFAM" id="SSF53448">
    <property type="entry name" value="Nucleotide-diphospho-sugar transferases"/>
    <property type="match status" value="1"/>
</dbReference>
<sequence length="388" mass="43612">MITFIEIMHYMMMPVTATFAFLWVFYPAWAVLIAERIEWDVEDLASPGMNKDSFESPLLTLVIPAFNEEDRIPIMIRETFDYLTSQQGKQLLRKLQSSIKPQTTSSLEYEKLEDASLREESSEQRGAEPKVEWIIVDDGSTDATCDVVRETYKKLMGNKSNGVGKSTPSATNACDWKWKIVSLTKNAGKGGAVKTGMNLAEGMFHLMVDADGATDFGNGLENLTRELRAHTQGILASREGHIGSRKGMAGSRIAVFGSRAHLERESTAQRSFVRTLLMKAFHFFVSLFVSTKVHDTQCGFKLFSKKASNAIFKTLHLRRWAFDTEIVLLCDKQCIDIIEVAVRWKEVDGSKLSTSKLALALVSISMLRDMICVRACYTLGFWRVKMGL</sequence>
<evidence type="ECO:0000256" key="1">
    <source>
        <dbReference type="ARBA" id="ARBA00004389"/>
    </source>
</evidence>
<dbReference type="OrthoDB" id="3784at2759"/>
<comment type="catalytic activity">
    <reaction evidence="12">
        <text>a di-trans,poly-cis-dolichyl phosphate + UDP-alpha-D-glucose = a di-trans,poly-cis-dolichyl beta-D-glucosyl phosphate + UDP</text>
        <dbReference type="Rhea" id="RHEA:15401"/>
        <dbReference type="Rhea" id="RHEA-COMP:19498"/>
        <dbReference type="Rhea" id="RHEA-COMP:19502"/>
        <dbReference type="ChEBI" id="CHEBI:57525"/>
        <dbReference type="ChEBI" id="CHEBI:57683"/>
        <dbReference type="ChEBI" id="CHEBI:58223"/>
        <dbReference type="ChEBI" id="CHEBI:58885"/>
        <dbReference type="EC" id="2.4.1.117"/>
    </reaction>
    <physiologicalReaction direction="left-to-right" evidence="12">
        <dbReference type="Rhea" id="RHEA:15402"/>
    </physiologicalReaction>
</comment>
<keyword evidence="15" id="KW-1185">Reference proteome</keyword>
<dbReference type="PANTHER" id="PTHR10859">
    <property type="entry name" value="GLYCOSYL TRANSFERASE"/>
    <property type="match status" value="1"/>
</dbReference>